<reference evidence="1" key="1">
    <citation type="submission" date="2016-10" db="EMBL/GenBank/DDBJ databases">
        <title>Sequence of Gallionella enrichment culture.</title>
        <authorList>
            <person name="Poehlein A."/>
            <person name="Muehling M."/>
            <person name="Daniel R."/>
        </authorList>
    </citation>
    <scope>NUCLEOTIDE SEQUENCE</scope>
</reference>
<gene>
    <name evidence="1" type="ORF">GALL_438610</name>
</gene>
<accession>A0A1J5PUF8</accession>
<proteinExistence type="predicted"/>
<comment type="caution">
    <text evidence="1">The sequence shown here is derived from an EMBL/GenBank/DDBJ whole genome shotgun (WGS) entry which is preliminary data.</text>
</comment>
<dbReference type="AlphaFoldDB" id="A0A1J5PUF8"/>
<dbReference type="EMBL" id="MLJW01002493">
    <property type="protein sequence ID" value="OIQ74488.1"/>
    <property type="molecule type" value="Genomic_DNA"/>
</dbReference>
<name>A0A1J5PUF8_9ZZZZ</name>
<sequence>MPCNAALIEQPLPGVPGRHGGTGNRRRAGAPIGLQDVAIEGDLALAECVEVEHRAQGTSNETLDLLGAALLFAALGFALASRMRGARQHAIFGRHPTLAAAALVRRHPLLH</sequence>
<organism evidence="1">
    <name type="scientific">mine drainage metagenome</name>
    <dbReference type="NCBI Taxonomy" id="410659"/>
    <lineage>
        <taxon>unclassified sequences</taxon>
        <taxon>metagenomes</taxon>
        <taxon>ecological metagenomes</taxon>
    </lineage>
</organism>
<evidence type="ECO:0000313" key="1">
    <source>
        <dbReference type="EMBL" id="OIQ74488.1"/>
    </source>
</evidence>
<protein>
    <submittedName>
        <fullName evidence="1">Uncharacterized protein</fullName>
    </submittedName>
</protein>